<dbReference type="SUPFAM" id="SSF51306">
    <property type="entry name" value="LexA/Signal peptidase"/>
    <property type="match status" value="1"/>
</dbReference>
<dbReference type="PROSITE" id="PS00761">
    <property type="entry name" value="SPASE_I_3"/>
    <property type="match status" value="1"/>
</dbReference>
<dbReference type="GO" id="GO:0016020">
    <property type="term" value="C:membrane"/>
    <property type="evidence" value="ECO:0007669"/>
    <property type="project" value="UniProtKB-SubCell"/>
</dbReference>
<reference evidence="9 10" key="1">
    <citation type="journal article" date="2010" name="Stand. Genomic Sci.">
        <title>Complete genome sequence of Rhizobium leguminosarum bv trifolii strain WSM2304, an effective microsymbiont of the South American clover Trifolium polymorphum.</title>
        <authorList>
            <person name="Reeve W."/>
            <person name="O'Hara G."/>
            <person name="Chain P."/>
            <person name="Ardley J."/>
            <person name="Brau L."/>
            <person name="Nandesena K."/>
            <person name="Tiwari R."/>
            <person name="Malfatti S."/>
            <person name="Kiss H."/>
            <person name="Lapidus A."/>
            <person name="Copeland A."/>
            <person name="Nolan M."/>
            <person name="Land M."/>
            <person name="Ivanova N."/>
            <person name="Mavromatis K."/>
            <person name="Markowitz V."/>
            <person name="Kyrpides N."/>
            <person name="Melino V."/>
            <person name="Denton M."/>
            <person name="Yates R."/>
            <person name="Howieson J."/>
        </authorList>
    </citation>
    <scope>NUCLEOTIDE SEQUENCE [LARGE SCALE GENOMIC DNA]</scope>
    <source>
        <strain evidence="9 10">WSM2304</strain>
    </source>
</reference>
<dbReference type="InterPro" id="IPR019533">
    <property type="entry name" value="Peptidase_S26"/>
</dbReference>
<dbReference type="EMBL" id="CP001191">
    <property type="protein sequence ID" value="ACI54667.1"/>
    <property type="molecule type" value="Genomic_DNA"/>
</dbReference>
<dbReference type="AlphaFoldDB" id="A0ABF7QKX2"/>
<dbReference type="RefSeq" id="WP_012557382.1">
    <property type="nucleotide sequence ID" value="NC_011369.1"/>
</dbReference>
<dbReference type="Pfam" id="PF10502">
    <property type="entry name" value="Peptidase_S26"/>
    <property type="match status" value="1"/>
</dbReference>
<sequence>MAYLGRGWNAIAYSIGGVCIFIAQLWLLDAPSTAAFGYLLISAWRLIGLLHGYRTARKMPANIVFPWYSRWYSLALIFSIVPLTLAMLVRSFLFQPFTIPSSSMLPNLRSGDYMFAQKYVYGYSRYSFPYGFGPEHRMFGHGPDRGDVVVFRGSMNPGGDFVKRVVGLPGDRIQMKSGILYLNGSAVEREPAGDLTYQSVTVHAFKETLPSGRSYTIVEQVDDARGDNTKEFIVPDGHYFVLGDNRDNSLDSRFDMGFVPDDNIYAKAALLLFNSEDKSRQASWIQ</sequence>
<evidence type="ECO:0000259" key="8">
    <source>
        <dbReference type="Pfam" id="PF10502"/>
    </source>
</evidence>
<feature type="transmembrane region" description="Helical" evidence="7">
    <location>
        <begin position="7"/>
        <end position="27"/>
    </location>
</feature>
<dbReference type="Proteomes" id="UP000008330">
    <property type="component" value="Chromosome"/>
</dbReference>
<dbReference type="GO" id="GO:0009003">
    <property type="term" value="F:signal peptidase activity"/>
    <property type="evidence" value="ECO:0007669"/>
    <property type="project" value="UniProtKB-EC"/>
</dbReference>
<dbReference type="PRINTS" id="PR00727">
    <property type="entry name" value="LEADERPTASE"/>
</dbReference>
<keyword evidence="7" id="KW-0645">Protease</keyword>
<organism evidence="9 10">
    <name type="scientific">Rhizobium leguminosarum bv. trifolii (strain WSM2304)</name>
    <dbReference type="NCBI Taxonomy" id="395492"/>
    <lineage>
        <taxon>Bacteria</taxon>
        <taxon>Pseudomonadati</taxon>
        <taxon>Pseudomonadota</taxon>
        <taxon>Alphaproteobacteria</taxon>
        <taxon>Hyphomicrobiales</taxon>
        <taxon>Rhizobiaceae</taxon>
        <taxon>Rhizobium/Agrobacterium group</taxon>
        <taxon>Rhizobium</taxon>
    </lineage>
</organism>
<dbReference type="InterPro" id="IPR019757">
    <property type="entry name" value="Pept_S26A_signal_pept_1_Lys-AS"/>
</dbReference>
<comment type="catalytic activity">
    <reaction evidence="1 7">
        <text>Cleavage of hydrophobic, N-terminal signal or leader sequences from secreted and periplasmic proteins.</text>
        <dbReference type="EC" id="3.4.21.89"/>
    </reaction>
</comment>
<keyword evidence="7" id="KW-0472">Membrane</keyword>
<evidence type="ECO:0000256" key="3">
    <source>
        <dbReference type="ARBA" id="ARBA00013208"/>
    </source>
</evidence>
<dbReference type="GO" id="GO:0006508">
    <property type="term" value="P:proteolysis"/>
    <property type="evidence" value="ECO:0007669"/>
    <property type="project" value="UniProtKB-KW"/>
</dbReference>
<keyword evidence="7" id="KW-0812">Transmembrane</keyword>
<evidence type="ECO:0000256" key="5">
    <source>
        <dbReference type="ARBA" id="ARBA00022801"/>
    </source>
</evidence>
<feature type="active site" evidence="6">
    <location>
        <position position="163"/>
    </location>
</feature>
<dbReference type="InterPro" id="IPR000223">
    <property type="entry name" value="Pept_S26A_signal_pept_1"/>
</dbReference>
<name>A0ABF7QKX2_RHILW</name>
<keyword evidence="7" id="KW-1133">Transmembrane helix</keyword>
<dbReference type="InterPro" id="IPR019758">
    <property type="entry name" value="Pept_S26A_signal_pept_1_CS"/>
</dbReference>
<protein>
    <recommendedName>
        <fullName evidence="4 7">Signal peptidase I</fullName>
        <ecNumber evidence="3 7">3.4.21.89</ecNumber>
    </recommendedName>
</protein>
<feature type="domain" description="Peptidase S26" evidence="8">
    <location>
        <begin position="79"/>
        <end position="271"/>
    </location>
</feature>
<feature type="transmembrane region" description="Helical" evidence="7">
    <location>
        <begin position="33"/>
        <end position="50"/>
    </location>
</feature>
<comment type="similarity">
    <text evidence="2 7">Belongs to the peptidase S26 family.</text>
</comment>
<accession>A0ABF7QKX2</accession>
<evidence type="ECO:0000313" key="9">
    <source>
        <dbReference type="EMBL" id="ACI54667.1"/>
    </source>
</evidence>
<dbReference type="Gene3D" id="2.10.109.10">
    <property type="entry name" value="Umud Fragment, subunit A"/>
    <property type="match status" value="1"/>
</dbReference>
<dbReference type="EC" id="3.4.21.89" evidence="3 7"/>
<proteinExistence type="inferred from homology"/>
<keyword evidence="5 7" id="KW-0378">Hydrolase</keyword>
<dbReference type="PROSITE" id="PS00760">
    <property type="entry name" value="SPASE_I_2"/>
    <property type="match status" value="1"/>
</dbReference>
<dbReference type="CDD" id="cd06530">
    <property type="entry name" value="S26_SPase_I"/>
    <property type="match status" value="1"/>
</dbReference>
<feature type="active site" evidence="6">
    <location>
        <position position="103"/>
    </location>
</feature>
<dbReference type="PANTHER" id="PTHR43390">
    <property type="entry name" value="SIGNAL PEPTIDASE I"/>
    <property type="match status" value="1"/>
</dbReference>
<comment type="subcellular location">
    <subcellularLocation>
        <location evidence="7">Membrane</location>
        <topology evidence="7">Single-pass type II membrane protein</topology>
    </subcellularLocation>
</comment>
<feature type="transmembrane region" description="Helical" evidence="7">
    <location>
        <begin position="71"/>
        <end position="93"/>
    </location>
</feature>
<evidence type="ECO:0000313" key="10">
    <source>
        <dbReference type="Proteomes" id="UP000008330"/>
    </source>
</evidence>
<evidence type="ECO:0000256" key="2">
    <source>
        <dbReference type="ARBA" id="ARBA00009370"/>
    </source>
</evidence>
<evidence type="ECO:0000256" key="1">
    <source>
        <dbReference type="ARBA" id="ARBA00000677"/>
    </source>
</evidence>
<dbReference type="KEGG" id="rlt:Rleg2_1373"/>
<keyword evidence="10" id="KW-1185">Reference proteome</keyword>
<gene>
    <name evidence="9" type="ordered locus">Rleg2_1373</name>
</gene>
<dbReference type="PANTHER" id="PTHR43390:SF1">
    <property type="entry name" value="CHLOROPLAST PROCESSING PEPTIDASE"/>
    <property type="match status" value="1"/>
</dbReference>
<evidence type="ECO:0000256" key="4">
    <source>
        <dbReference type="ARBA" id="ARBA00019232"/>
    </source>
</evidence>
<evidence type="ECO:0000256" key="6">
    <source>
        <dbReference type="PIRSR" id="PIRSR600223-1"/>
    </source>
</evidence>
<dbReference type="NCBIfam" id="TIGR02227">
    <property type="entry name" value="sigpep_I_bact"/>
    <property type="match status" value="1"/>
</dbReference>
<comment type="caution">
    <text evidence="7">Lacks conserved residue(s) required for the propagation of feature annotation.</text>
</comment>
<evidence type="ECO:0000256" key="7">
    <source>
        <dbReference type="RuleBase" id="RU362042"/>
    </source>
</evidence>
<dbReference type="InterPro" id="IPR036286">
    <property type="entry name" value="LexA/Signal_pep-like_sf"/>
</dbReference>